<proteinExistence type="predicted"/>
<comment type="caution">
    <text evidence="1">The sequence shown here is derived from an EMBL/GenBank/DDBJ whole genome shotgun (WGS) entry which is preliminary data.</text>
</comment>
<dbReference type="AlphaFoldDB" id="A0A0V0QNH3"/>
<gene>
    <name evidence="1" type="ORF">PPERSA_04227</name>
</gene>
<dbReference type="InParanoid" id="A0A0V0QNH3"/>
<dbReference type="Proteomes" id="UP000054937">
    <property type="component" value="Unassembled WGS sequence"/>
</dbReference>
<organism evidence="1 2">
    <name type="scientific">Pseudocohnilembus persalinus</name>
    <name type="common">Ciliate</name>
    <dbReference type="NCBI Taxonomy" id="266149"/>
    <lineage>
        <taxon>Eukaryota</taxon>
        <taxon>Sar</taxon>
        <taxon>Alveolata</taxon>
        <taxon>Ciliophora</taxon>
        <taxon>Intramacronucleata</taxon>
        <taxon>Oligohymenophorea</taxon>
        <taxon>Scuticociliatia</taxon>
        <taxon>Philasterida</taxon>
        <taxon>Pseudocohnilembidae</taxon>
        <taxon>Pseudocohnilembus</taxon>
    </lineage>
</organism>
<sequence>MGCSGSKQFSQNKFNKYKSNKNIKQGQSEQILDPFNPHIKRKIQLGQIISQEENLSCYTKINNRNCLSLEKIREEDEFEDDEEEKKNYNKDQNQALELRLSKSLEGQYNLENKRNKIYKKKLYFSNNKLNQLHNFSNPQLGRKFNSDSYNSNLLKDFKYFYVYQNSIHQQNKQEQNNKKQNIIKEIKITRPRMTSFERFKIDSNQILDEPTKKNSDASLWKLREFFNHQLR</sequence>
<evidence type="ECO:0000313" key="2">
    <source>
        <dbReference type="Proteomes" id="UP000054937"/>
    </source>
</evidence>
<name>A0A0V0QNH3_PSEPJ</name>
<keyword evidence="2" id="KW-1185">Reference proteome</keyword>
<accession>A0A0V0QNH3</accession>
<dbReference type="EMBL" id="LDAU01000126">
    <property type="protein sequence ID" value="KRX03719.1"/>
    <property type="molecule type" value="Genomic_DNA"/>
</dbReference>
<protein>
    <submittedName>
        <fullName evidence="1">Uncharacterized protein</fullName>
    </submittedName>
</protein>
<evidence type="ECO:0000313" key="1">
    <source>
        <dbReference type="EMBL" id="KRX03719.1"/>
    </source>
</evidence>
<reference evidence="1 2" key="1">
    <citation type="journal article" date="2015" name="Sci. Rep.">
        <title>Genome of the facultative scuticociliatosis pathogen Pseudocohnilembus persalinus provides insight into its virulence through horizontal gene transfer.</title>
        <authorList>
            <person name="Xiong J."/>
            <person name="Wang G."/>
            <person name="Cheng J."/>
            <person name="Tian M."/>
            <person name="Pan X."/>
            <person name="Warren A."/>
            <person name="Jiang C."/>
            <person name="Yuan D."/>
            <person name="Miao W."/>
        </authorList>
    </citation>
    <scope>NUCLEOTIDE SEQUENCE [LARGE SCALE GENOMIC DNA]</scope>
    <source>
        <strain evidence="1">36N120E</strain>
    </source>
</reference>